<dbReference type="Pfam" id="PF08266">
    <property type="entry name" value="Cadherin_2"/>
    <property type="match status" value="1"/>
</dbReference>
<feature type="region of interest" description="Disordered" evidence="12">
    <location>
        <begin position="949"/>
        <end position="997"/>
    </location>
</feature>
<dbReference type="FunFam" id="2.60.40.60:FF:000020">
    <property type="entry name" value="Dachsous cadherin-related 1b"/>
    <property type="match status" value="2"/>
</dbReference>
<evidence type="ECO:0000256" key="6">
    <source>
        <dbReference type="ARBA" id="ARBA00022837"/>
    </source>
</evidence>
<keyword evidence="10" id="KW-0325">Glycoprotein</keyword>
<feature type="domain" description="Cadherin" evidence="15">
    <location>
        <begin position="152"/>
        <end position="261"/>
    </location>
</feature>
<organism evidence="16 17">
    <name type="scientific">Lymnaea stagnalis</name>
    <name type="common">Great pond snail</name>
    <name type="synonym">Helix stagnalis</name>
    <dbReference type="NCBI Taxonomy" id="6523"/>
    <lineage>
        <taxon>Eukaryota</taxon>
        <taxon>Metazoa</taxon>
        <taxon>Spiralia</taxon>
        <taxon>Lophotrochozoa</taxon>
        <taxon>Mollusca</taxon>
        <taxon>Gastropoda</taxon>
        <taxon>Heterobranchia</taxon>
        <taxon>Euthyneura</taxon>
        <taxon>Panpulmonata</taxon>
        <taxon>Hygrophila</taxon>
        <taxon>Lymnaeoidea</taxon>
        <taxon>Lymnaeidae</taxon>
        <taxon>Lymnaea</taxon>
    </lineage>
</organism>
<dbReference type="EMBL" id="CAXITT010000656">
    <property type="protein sequence ID" value="CAL1544892.1"/>
    <property type="molecule type" value="Genomic_DNA"/>
</dbReference>
<feature type="compositionally biased region" description="Polar residues" evidence="12">
    <location>
        <begin position="1156"/>
        <end position="1168"/>
    </location>
</feature>
<evidence type="ECO:0000256" key="5">
    <source>
        <dbReference type="ARBA" id="ARBA00022737"/>
    </source>
</evidence>
<dbReference type="PROSITE" id="PS50268">
    <property type="entry name" value="CADHERIN_2"/>
    <property type="match status" value="7"/>
</dbReference>
<keyword evidence="17" id="KW-1185">Reference proteome</keyword>
<feature type="domain" description="Cadherin" evidence="15">
    <location>
        <begin position="582"/>
        <end position="687"/>
    </location>
</feature>
<feature type="domain" description="Cadherin" evidence="15">
    <location>
        <begin position="262"/>
        <end position="370"/>
    </location>
</feature>
<feature type="domain" description="Cadherin" evidence="15">
    <location>
        <begin position="41"/>
        <end position="151"/>
    </location>
</feature>
<keyword evidence="3 13" id="KW-0812">Transmembrane</keyword>
<comment type="caution">
    <text evidence="16">The sequence shown here is derived from an EMBL/GenBank/DDBJ whole genome shotgun (WGS) entry which is preliminary data.</text>
</comment>
<keyword evidence="2" id="KW-1003">Cell membrane</keyword>
<evidence type="ECO:0000256" key="1">
    <source>
        <dbReference type="ARBA" id="ARBA00004251"/>
    </source>
</evidence>
<feature type="region of interest" description="Disordered" evidence="12">
    <location>
        <begin position="878"/>
        <end position="922"/>
    </location>
</feature>
<feature type="domain" description="Cadherin" evidence="15">
    <location>
        <begin position="480"/>
        <end position="583"/>
    </location>
</feature>
<dbReference type="Gene3D" id="2.60.40.60">
    <property type="entry name" value="Cadherins"/>
    <property type="match status" value="7"/>
</dbReference>
<evidence type="ECO:0000256" key="2">
    <source>
        <dbReference type="ARBA" id="ARBA00022475"/>
    </source>
</evidence>
<evidence type="ECO:0000256" key="14">
    <source>
        <dbReference type="SAM" id="SignalP"/>
    </source>
</evidence>
<keyword evidence="4 14" id="KW-0732">Signal</keyword>
<evidence type="ECO:0000256" key="10">
    <source>
        <dbReference type="ARBA" id="ARBA00023180"/>
    </source>
</evidence>
<evidence type="ECO:0000313" key="16">
    <source>
        <dbReference type="EMBL" id="CAL1544892.1"/>
    </source>
</evidence>
<feature type="transmembrane region" description="Helical" evidence="13">
    <location>
        <begin position="804"/>
        <end position="829"/>
    </location>
</feature>
<dbReference type="SUPFAM" id="SSF49313">
    <property type="entry name" value="Cadherin-like"/>
    <property type="match status" value="7"/>
</dbReference>
<keyword evidence="6 11" id="KW-0106">Calcium</keyword>
<dbReference type="PRINTS" id="PR00205">
    <property type="entry name" value="CADHERIN"/>
</dbReference>
<dbReference type="InterPro" id="IPR015919">
    <property type="entry name" value="Cadherin-like_sf"/>
</dbReference>
<proteinExistence type="predicted"/>
<dbReference type="InterPro" id="IPR050174">
    <property type="entry name" value="Protocadherin/Cadherin-CA"/>
</dbReference>
<evidence type="ECO:0000256" key="13">
    <source>
        <dbReference type="SAM" id="Phobius"/>
    </source>
</evidence>
<keyword evidence="5" id="KW-0677">Repeat</keyword>
<feature type="region of interest" description="Disordered" evidence="12">
    <location>
        <begin position="1138"/>
        <end position="1168"/>
    </location>
</feature>
<dbReference type="CDD" id="cd11304">
    <property type="entry name" value="Cadherin_repeat"/>
    <property type="match status" value="7"/>
</dbReference>
<keyword evidence="7" id="KW-0130">Cell adhesion</keyword>
<feature type="chain" id="PRO_5043707651" description="Cadherin domain-containing protein" evidence="14">
    <location>
        <begin position="31"/>
        <end position="1168"/>
    </location>
</feature>
<feature type="domain" description="Cadherin" evidence="15">
    <location>
        <begin position="377"/>
        <end position="479"/>
    </location>
</feature>
<dbReference type="GO" id="GO:0005509">
    <property type="term" value="F:calcium ion binding"/>
    <property type="evidence" value="ECO:0007669"/>
    <property type="project" value="UniProtKB-UniRule"/>
</dbReference>
<protein>
    <recommendedName>
        <fullName evidence="15">Cadherin domain-containing protein</fullName>
    </recommendedName>
</protein>
<dbReference type="GO" id="GO:0005886">
    <property type="term" value="C:plasma membrane"/>
    <property type="evidence" value="ECO:0007669"/>
    <property type="project" value="UniProtKB-SubCell"/>
</dbReference>
<dbReference type="AlphaFoldDB" id="A0AAV2IE71"/>
<feature type="compositionally biased region" description="Polar residues" evidence="12">
    <location>
        <begin position="891"/>
        <end position="905"/>
    </location>
</feature>
<dbReference type="SMART" id="SM00112">
    <property type="entry name" value="CA"/>
    <property type="match status" value="7"/>
</dbReference>
<dbReference type="Proteomes" id="UP001497497">
    <property type="component" value="Unassembled WGS sequence"/>
</dbReference>
<feature type="domain" description="Cadherin" evidence="15">
    <location>
        <begin position="709"/>
        <end position="795"/>
    </location>
</feature>
<dbReference type="InterPro" id="IPR002126">
    <property type="entry name" value="Cadherin-like_dom"/>
</dbReference>
<evidence type="ECO:0000256" key="8">
    <source>
        <dbReference type="ARBA" id="ARBA00022989"/>
    </source>
</evidence>
<reference evidence="16 17" key="1">
    <citation type="submission" date="2024-04" db="EMBL/GenBank/DDBJ databases">
        <authorList>
            <consortium name="Genoscope - CEA"/>
            <person name="William W."/>
        </authorList>
    </citation>
    <scope>NUCLEOTIDE SEQUENCE [LARGE SCALE GENOMIC DNA]</scope>
</reference>
<evidence type="ECO:0000256" key="12">
    <source>
        <dbReference type="SAM" id="MobiDB-lite"/>
    </source>
</evidence>
<dbReference type="InterPro" id="IPR013164">
    <property type="entry name" value="Cadherin_N"/>
</dbReference>
<evidence type="ECO:0000256" key="7">
    <source>
        <dbReference type="ARBA" id="ARBA00022889"/>
    </source>
</evidence>
<feature type="region of interest" description="Disordered" evidence="12">
    <location>
        <begin position="1094"/>
        <end position="1121"/>
    </location>
</feature>
<feature type="signal peptide" evidence="14">
    <location>
        <begin position="1"/>
        <end position="30"/>
    </location>
</feature>
<comment type="subcellular location">
    <subcellularLocation>
        <location evidence="1">Cell membrane</location>
        <topology evidence="1">Single-pass type I membrane protein</topology>
    </subcellularLocation>
</comment>
<evidence type="ECO:0000259" key="15">
    <source>
        <dbReference type="PROSITE" id="PS50268"/>
    </source>
</evidence>
<dbReference type="GO" id="GO:0007156">
    <property type="term" value="P:homophilic cell adhesion via plasma membrane adhesion molecules"/>
    <property type="evidence" value="ECO:0007669"/>
    <property type="project" value="InterPro"/>
</dbReference>
<dbReference type="PROSITE" id="PS00232">
    <property type="entry name" value="CADHERIN_1"/>
    <property type="match status" value="4"/>
</dbReference>
<dbReference type="Pfam" id="PF00028">
    <property type="entry name" value="Cadherin"/>
    <property type="match status" value="5"/>
</dbReference>
<feature type="compositionally biased region" description="Polar residues" evidence="12">
    <location>
        <begin position="957"/>
        <end position="969"/>
    </location>
</feature>
<dbReference type="PANTHER" id="PTHR24028">
    <property type="entry name" value="CADHERIN-87A"/>
    <property type="match status" value="1"/>
</dbReference>
<accession>A0AAV2IE71</accession>
<evidence type="ECO:0000256" key="4">
    <source>
        <dbReference type="ARBA" id="ARBA00022729"/>
    </source>
</evidence>
<dbReference type="FunFam" id="2.60.40.60:FF:000007">
    <property type="entry name" value="Protocadherin alpha 2"/>
    <property type="match status" value="1"/>
</dbReference>
<name>A0AAV2IE71_LYMST</name>
<evidence type="ECO:0000256" key="3">
    <source>
        <dbReference type="ARBA" id="ARBA00022692"/>
    </source>
</evidence>
<dbReference type="PANTHER" id="PTHR24028:SF146">
    <property type="entry name" value="CADHERIN 96CB, ISOFORM D-RELATED"/>
    <property type="match status" value="1"/>
</dbReference>
<evidence type="ECO:0000256" key="9">
    <source>
        <dbReference type="ARBA" id="ARBA00023136"/>
    </source>
</evidence>
<evidence type="ECO:0000256" key="11">
    <source>
        <dbReference type="PROSITE-ProRule" id="PRU00043"/>
    </source>
</evidence>
<gene>
    <name evidence="16" type="ORF">GSLYS_00018375001</name>
</gene>
<keyword evidence="9 13" id="KW-0472">Membrane</keyword>
<keyword evidence="8 13" id="KW-1133">Transmembrane helix</keyword>
<dbReference type="InterPro" id="IPR020894">
    <property type="entry name" value="Cadherin_CS"/>
</dbReference>
<sequence length="1168" mass="127948">MGSTGHPMPRMRWMVFVAVLVFCQIKATWASQSLSITLGPLKEEQKTGTYVGNIASATSIGRGMTQAEFNTLRFEFLDPGNRDTHLHLFSINGRSGALFTQTSIDRESICEDLAMCQIKFDVTVSSDVTSYLRLVAVTINITDVNDNTPTFETEQVDVEFPENNAEGLTKPLPSAVDKDVGENSIQTYKLLTPTDAFSLNVERRLNNKFRVSLVVNSALDREKQDRYTLLVLATDGGPQPTTGTLTVHVNVTDLNDNTPIFTQQDYSYSVVETAGVGEVIGKVTATDKDAGKNGDVRYSLTLSARDSRARQLFAIDQFTGEITIKSPLQYDAGSTFEAVVEARDRGDNPRTAEARLTLTIINVGNNAPRLEVKLSKTVNENMVLISEGAKNSTFVGKLTAIDNDPGVSGVVTCWSAHPCFKTDPLGDSFAIIMNGSLDRELAEEFDVKLVCSDAGSPPKTSSVTFRVLVSDVNDNAPMFSQTVYVVNVTEENVVGKQIIKLSAEDPDAGINKVFTYSLFPKENSVFSIDRDSGILKARTTFDHEVEKRLNVIVIATDEGRPPLASTATVMVNILDINDNYPEILTRELRVPEGGGKMKQVGRLEGTDKDSGINSELVFSMPPTDDISGQVFKVNPDGVIVALQELDRELHDRYVLHLEVRDRGLEPKSRSGMVTIIVEDVNDHAPMFHFPTQKNQTVNFLWSISPNREITRINATDEDLGENKTISYYIYSGNKAELFGLEEQSGILYLQRRVKASDDQIHKLIIAAHDRGIDPQESQAFLELVIDVTNATFAALDEKAVDEKYILIAGIVAGVTLIFSIVILIIIYMIRRGGNNRRPAPPPEKHTEWQVVKTGIQEEGGKGEVEKVAWRGSDIEIDIKGTDGRGMGGSYSPESQPDVTKTGSDSTFKKALASSSSPWHDDGILQGQSTIGIGLDPYRKQDFYTFCKIRSNPHDDGNSVTSGETTTSDSGRGGSEDDIPLPPIAECSPELNSNHSSPKHAIEYRPITTLPLNNLSRTPMKSDYRTMPSLTSFRGPDIKLYPVNASQSLHSETSLSHAYPYNGDKVHPSSRAGPAYTSMTQVPSGKNTGGNRHVTFSTNQNRVPTPGRDDANYGGRRSPYSPGYENLLPEMGGLYISMPRSVDDDDGNTTTSGSYTIDSDNLNDSITSA</sequence>
<evidence type="ECO:0000313" key="17">
    <source>
        <dbReference type="Proteomes" id="UP001497497"/>
    </source>
</evidence>